<feature type="coiled-coil region" evidence="1">
    <location>
        <begin position="206"/>
        <end position="240"/>
    </location>
</feature>
<feature type="compositionally biased region" description="Low complexity" evidence="2">
    <location>
        <begin position="159"/>
        <end position="180"/>
    </location>
</feature>
<dbReference type="AlphaFoldDB" id="A0AAX4K578"/>
<dbReference type="PROSITE" id="PS51505">
    <property type="entry name" value="SCA7"/>
    <property type="match status" value="1"/>
</dbReference>
<dbReference type="Gene3D" id="6.10.140.1270">
    <property type="match status" value="1"/>
</dbReference>
<dbReference type="PANTHER" id="PTHR47805">
    <property type="entry name" value="SAGA-ASSOCIATED FACTOR 73"/>
    <property type="match status" value="1"/>
</dbReference>
<keyword evidence="5" id="KW-1185">Reference proteome</keyword>
<name>A0AAX4K578_9TREE</name>
<organism evidence="4 5">
    <name type="scientific">Kwoniella dendrophila CBS 6074</name>
    <dbReference type="NCBI Taxonomy" id="1295534"/>
    <lineage>
        <taxon>Eukaryota</taxon>
        <taxon>Fungi</taxon>
        <taxon>Dikarya</taxon>
        <taxon>Basidiomycota</taxon>
        <taxon>Agaricomycotina</taxon>
        <taxon>Tremellomycetes</taxon>
        <taxon>Tremellales</taxon>
        <taxon>Cryptococcaceae</taxon>
        <taxon>Kwoniella</taxon>
    </lineage>
</organism>
<dbReference type="EMBL" id="CP144106">
    <property type="protein sequence ID" value="WWC91925.1"/>
    <property type="molecule type" value="Genomic_DNA"/>
</dbReference>
<protein>
    <recommendedName>
        <fullName evidence="3">SCA7 domain-containing protein</fullName>
    </recommendedName>
</protein>
<feature type="region of interest" description="Disordered" evidence="2">
    <location>
        <begin position="1"/>
        <end position="43"/>
    </location>
</feature>
<dbReference type="PANTHER" id="PTHR47805:SF1">
    <property type="entry name" value="SAGA-ASSOCIATED FACTOR 73"/>
    <property type="match status" value="1"/>
</dbReference>
<dbReference type="Pfam" id="PF08313">
    <property type="entry name" value="SCA7"/>
    <property type="match status" value="1"/>
</dbReference>
<dbReference type="Proteomes" id="UP001355207">
    <property type="component" value="Chromosome 9"/>
</dbReference>
<gene>
    <name evidence="4" type="ORF">L201_006877</name>
</gene>
<feature type="region of interest" description="Disordered" evidence="2">
    <location>
        <begin position="110"/>
        <end position="197"/>
    </location>
</feature>
<proteinExistence type="predicted"/>
<keyword evidence="1" id="KW-0175">Coiled coil</keyword>
<sequence length="540" mass="59007">MTLKLKPRNTSSGSSSSPLKPFTFELKSPSPPTDLGLPLNENESLPPIPPASFIPEKDMYMFGTFPLKGEGEMGKGIIKCKKCGKNHMEWSAGEHKRICNHILEGTPLITKKSNAKSNTTSSKPNPETTKKRRASEVSNPTLSPKKRTKLSSIPNPNQILTGTNLNFTGTNTSSSSSHISNNKERDRDNIEEEEDDDEIINSSTYKGLKKNEIKKIEKEKLRLERKEAKEKERFEIAERKRIRATNPIDLDKQCGVINDKLAPCARSLTCKTHTVGAKRAVQGRTKPYDELYIEWQRIHNPNFKEPQKRDPNNNASGSNGLSLKEKERLKKKKKAAAASANASANSASALHRRSLLNGNSEKGLDLDDEDDLKEFDELINLTKSSNHKVKNQFYNLGFTPTQTDDKNDKSANTTNTTTTLGGSLTNPSTTTTATTTNGRPSISGPTTSKNSQSRLNNLLPSNTNSSSNNGFIPFQTIWKSSSVEFNSVGQLLTKALAARSTKHSLTNLNKQAAAAAAASTNGQQSKNGIVAGNGVLGVTA</sequence>
<evidence type="ECO:0000256" key="1">
    <source>
        <dbReference type="SAM" id="Coils"/>
    </source>
</evidence>
<feature type="compositionally biased region" description="Low complexity" evidence="2">
    <location>
        <begin position="410"/>
        <end position="438"/>
    </location>
</feature>
<dbReference type="InterPro" id="IPR037804">
    <property type="entry name" value="SGF73"/>
</dbReference>
<evidence type="ECO:0000313" key="5">
    <source>
        <dbReference type="Proteomes" id="UP001355207"/>
    </source>
</evidence>
<feature type="compositionally biased region" description="Polar residues" evidence="2">
    <location>
        <begin position="439"/>
        <end position="452"/>
    </location>
</feature>
<feature type="compositionally biased region" description="Low complexity" evidence="2">
    <location>
        <begin position="453"/>
        <end position="466"/>
    </location>
</feature>
<feature type="compositionally biased region" description="Low complexity" evidence="2">
    <location>
        <begin position="312"/>
        <end position="322"/>
    </location>
</feature>
<evidence type="ECO:0000259" key="3">
    <source>
        <dbReference type="PROSITE" id="PS51505"/>
    </source>
</evidence>
<dbReference type="GO" id="GO:1904802">
    <property type="term" value="P:RITS complex assembly"/>
    <property type="evidence" value="ECO:0007669"/>
    <property type="project" value="TreeGrafter"/>
</dbReference>
<evidence type="ECO:0000256" key="2">
    <source>
        <dbReference type="SAM" id="MobiDB-lite"/>
    </source>
</evidence>
<dbReference type="GO" id="GO:0000124">
    <property type="term" value="C:SAGA complex"/>
    <property type="evidence" value="ECO:0007669"/>
    <property type="project" value="InterPro"/>
</dbReference>
<dbReference type="GeneID" id="91097546"/>
<feature type="compositionally biased region" description="Low complexity" evidence="2">
    <location>
        <begin position="336"/>
        <end position="349"/>
    </location>
</feature>
<dbReference type="GO" id="GO:0031048">
    <property type="term" value="P:regulatory ncRNA-mediated heterochromatin formation"/>
    <property type="evidence" value="ECO:0007669"/>
    <property type="project" value="TreeGrafter"/>
</dbReference>
<dbReference type="RefSeq" id="XP_066078687.1">
    <property type="nucleotide sequence ID" value="XM_066222590.1"/>
</dbReference>
<feature type="domain" description="SCA7" evidence="3">
    <location>
        <begin position="241"/>
        <end position="307"/>
    </location>
</feature>
<accession>A0AAX4K578</accession>
<feature type="region of interest" description="Disordered" evidence="2">
    <location>
        <begin position="399"/>
        <end position="466"/>
    </location>
</feature>
<dbReference type="GO" id="GO:0006357">
    <property type="term" value="P:regulation of transcription by RNA polymerase II"/>
    <property type="evidence" value="ECO:0007669"/>
    <property type="project" value="TreeGrafter"/>
</dbReference>
<evidence type="ECO:0000313" key="4">
    <source>
        <dbReference type="EMBL" id="WWC91925.1"/>
    </source>
</evidence>
<dbReference type="InterPro" id="IPR013243">
    <property type="entry name" value="SCA7_dom"/>
</dbReference>
<feature type="region of interest" description="Disordered" evidence="2">
    <location>
        <begin position="302"/>
        <end position="367"/>
    </location>
</feature>
<reference evidence="4 5" key="1">
    <citation type="submission" date="2024-01" db="EMBL/GenBank/DDBJ databases">
        <title>Comparative genomics of Cryptococcus and Kwoniella reveals pathogenesis evolution and contrasting modes of karyotype evolution via chromosome fusion or intercentromeric recombination.</title>
        <authorList>
            <person name="Coelho M.A."/>
            <person name="David-Palma M."/>
            <person name="Shea T."/>
            <person name="Bowers K."/>
            <person name="McGinley-Smith S."/>
            <person name="Mohammad A.W."/>
            <person name="Gnirke A."/>
            <person name="Yurkov A.M."/>
            <person name="Nowrousian M."/>
            <person name="Sun S."/>
            <person name="Cuomo C.A."/>
            <person name="Heitman J."/>
        </authorList>
    </citation>
    <scope>NUCLEOTIDE SEQUENCE [LARGE SCALE GENOMIC DNA]</scope>
    <source>
        <strain evidence="4 5">CBS 6074</strain>
    </source>
</reference>
<feature type="compositionally biased region" description="Low complexity" evidence="2">
    <location>
        <begin position="110"/>
        <end position="125"/>
    </location>
</feature>